<dbReference type="Proteomes" id="UP000604473">
    <property type="component" value="Unassembled WGS sequence"/>
</dbReference>
<gene>
    <name evidence="3" type="ORF">JMM60_03680</name>
</gene>
<feature type="compositionally biased region" description="Basic residues" evidence="1">
    <location>
        <begin position="8"/>
        <end position="20"/>
    </location>
</feature>
<feature type="domain" description="DUF1638" evidence="2">
    <location>
        <begin position="117"/>
        <end position="272"/>
    </location>
</feature>
<evidence type="ECO:0000313" key="3">
    <source>
        <dbReference type="EMBL" id="MBL3607904.1"/>
    </source>
</evidence>
<organism evidence="3 4">
    <name type="scientific">Rhodovulum sulfidophilum</name>
    <name type="common">Rhodobacter sulfidophilus</name>
    <dbReference type="NCBI Taxonomy" id="35806"/>
    <lineage>
        <taxon>Bacteria</taxon>
        <taxon>Pseudomonadati</taxon>
        <taxon>Pseudomonadota</taxon>
        <taxon>Alphaproteobacteria</taxon>
        <taxon>Rhodobacterales</taxon>
        <taxon>Paracoccaceae</taxon>
        <taxon>Rhodovulum</taxon>
    </lineage>
</organism>
<reference evidence="3 4" key="1">
    <citation type="submission" date="2021-01" db="EMBL/GenBank/DDBJ databases">
        <title>Draft genomes of Rhodovulum sulfidophilum.</title>
        <authorList>
            <person name="Guzman M.S."/>
        </authorList>
    </citation>
    <scope>NUCLEOTIDE SEQUENCE [LARGE SCALE GENOMIC DNA]</scope>
    <source>
        <strain evidence="3 4">AB35</strain>
    </source>
</reference>
<protein>
    <submittedName>
        <fullName evidence="3">DUF1638 domain-containing protein</fullName>
    </submittedName>
</protein>
<evidence type="ECO:0000256" key="1">
    <source>
        <dbReference type="SAM" id="MobiDB-lite"/>
    </source>
</evidence>
<proteinExistence type="predicted"/>
<dbReference type="Pfam" id="PF07796">
    <property type="entry name" value="DUF1638"/>
    <property type="match status" value="1"/>
</dbReference>
<accession>A0ABS1RPA9</accession>
<sequence>MPAPGPHLWRKGVSHARTRPRPSSCRRADGCRPDNLARQPAASQRRCPPRAAGAAGRAGVASVAEAAVNAPDDHRLTETGLPPEGRGRVLVIGCGALAHEILALKRINGWDHLDLTCLPAIWHNHPDRIAPGLRALVERHRAAYPTILVAYADCGTGGDLQRTCAELGVEMMEGPHCYAFFEGAAASADRAGDEIDAFYLTDFLTRQFDAFVWRPLGLDRHPELATVYFGNYRRLVYLAQTEDAALDRQAEACAARLGLAYERRPTGYGDLAGFLAGRG</sequence>
<evidence type="ECO:0000259" key="2">
    <source>
        <dbReference type="Pfam" id="PF07796"/>
    </source>
</evidence>
<comment type="caution">
    <text evidence="3">The sequence shown here is derived from an EMBL/GenBank/DDBJ whole genome shotgun (WGS) entry which is preliminary data.</text>
</comment>
<name>A0ABS1RPA9_RHOSU</name>
<keyword evidence="4" id="KW-1185">Reference proteome</keyword>
<dbReference type="EMBL" id="JAESJJ010000002">
    <property type="protein sequence ID" value="MBL3607904.1"/>
    <property type="molecule type" value="Genomic_DNA"/>
</dbReference>
<feature type="region of interest" description="Disordered" evidence="1">
    <location>
        <begin position="1"/>
        <end position="53"/>
    </location>
</feature>
<dbReference type="InterPro" id="IPR012437">
    <property type="entry name" value="DUF1638"/>
</dbReference>
<evidence type="ECO:0000313" key="4">
    <source>
        <dbReference type="Proteomes" id="UP000604473"/>
    </source>
</evidence>